<name>A0A9P4UTH5_9PEZI</name>
<sequence>MSQTNNSTGSAYFITPGPTSLDYINRPNPVEPQKTRPEERHHPLHDPTHRLHPSELSTSARKQDPLRHVLNPAPVGFPDNPPSSKRQRTGDHHHHHHHHQRTAFQQQATLLDLPKLPLRKAAAKKPRLPPTLSGLHQPPPDAKLLPSIVTEKPRGRIEGLRRTSSGNEPRVNSADGDIRLPVRRLSGLKSDEKCQAPAAVERRQATNVNVIDVQPAVSEQVQVIQRDVTADGEATSSTTPKPKRKLKYTRGARRKWSDEETAGLLKGVAKHGIGNWTRILRDVDYTFENRTALDLKDRFRVCCPDHYKHNHNGDAASSAQGIQPPHEGHSQGDQSSDKQPLPESNGSKEETGQIQVAEIKGKKKRGVRPEKKSAAELQKLGIVEPFTEALHRTKLDFTEAEDDALLRGFQKHGKRWAEIRNDRSFGLSHRPAPDLRDRFRSRFKSEYKGQKKADGHNHEKDGQDDAHAASIASASNNALPGATVEAETSKSPPESSATVIHPTPVFDRNSTSIASRNDSVHQQNHQPLSIFNFDDVFFGAPIEEDEDDNSTIANEPIVLDRQILDYARSRVISDSNGQGRQQAQSSQAPSTMAHQQQLHLPLPPSTAAGGSSSTSLPSLATITAGAGIEESNSTGPGADQLELPSLMQFLGTSESDAKISGGHMSIMNLEELLS</sequence>
<feature type="region of interest" description="Disordered" evidence="2">
    <location>
        <begin position="228"/>
        <end position="256"/>
    </location>
</feature>
<evidence type="ECO:0000313" key="5">
    <source>
        <dbReference type="EMBL" id="KAF2724741.1"/>
    </source>
</evidence>
<feature type="compositionally biased region" description="Low complexity" evidence="2">
    <location>
        <begin position="605"/>
        <end position="618"/>
    </location>
</feature>
<feature type="region of interest" description="Disordered" evidence="2">
    <location>
        <begin position="312"/>
        <end position="379"/>
    </location>
</feature>
<feature type="compositionally biased region" description="Polar residues" evidence="2">
    <location>
        <begin position="489"/>
        <end position="498"/>
    </location>
</feature>
<feature type="compositionally biased region" description="Polar residues" evidence="2">
    <location>
        <begin position="331"/>
        <end position="345"/>
    </location>
</feature>
<feature type="compositionally biased region" description="Polar residues" evidence="2">
    <location>
        <begin position="589"/>
        <end position="598"/>
    </location>
</feature>
<feature type="compositionally biased region" description="Basic residues" evidence="2">
    <location>
        <begin position="85"/>
        <end position="101"/>
    </location>
</feature>
<feature type="compositionally biased region" description="Low complexity" evidence="2">
    <location>
        <begin position="468"/>
        <end position="478"/>
    </location>
</feature>
<evidence type="ECO:0000259" key="3">
    <source>
        <dbReference type="PROSITE" id="PS50090"/>
    </source>
</evidence>
<feature type="compositionally biased region" description="Basic and acidic residues" evidence="2">
    <location>
        <begin position="33"/>
        <end position="53"/>
    </location>
</feature>
<keyword evidence="1" id="KW-0539">Nucleus</keyword>
<dbReference type="EMBL" id="MU003770">
    <property type="protein sequence ID" value="KAF2724741.1"/>
    <property type="molecule type" value="Genomic_DNA"/>
</dbReference>
<evidence type="ECO:0000256" key="2">
    <source>
        <dbReference type="SAM" id="MobiDB-lite"/>
    </source>
</evidence>
<feature type="compositionally biased region" description="Polar residues" evidence="2">
    <location>
        <begin position="1"/>
        <end position="10"/>
    </location>
</feature>
<dbReference type="PROSITE" id="PS51294">
    <property type="entry name" value="HTH_MYB"/>
    <property type="match status" value="1"/>
</dbReference>
<dbReference type="InterPro" id="IPR017930">
    <property type="entry name" value="Myb_dom"/>
</dbReference>
<dbReference type="InterPro" id="IPR009057">
    <property type="entry name" value="Homeodomain-like_sf"/>
</dbReference>
<gene>
    <name evidence="5" type="ORF">K431DRAFT_309865</name>
</gene>
<feature type="compositionally biased region" description="Basic residues" evidence="2">
    <location>
        <begin position="241"/>
        <end position="254"/>
    </location>
</feature>
<dbReference type="Pfam" id="PF00249">
    <property type="entry name" value="Myb_DNA-binding"/>
    <property type="match status" value="1"/>
</dbReference>
<comment type="caution">
    <text evidence="5">The sequence shown here is derived from an EMBL/GenBank/DDBJ whole genome shotgun (WGS) entry which is preliminary data.</text>
</comment>
<dbReference type="Proteomes" id="UP000799441">
    <property type="component" value="Unassembled WGS sequence"/>
</dbReference>
<dbReference type="OrthoDB" id="608866at2759"/>
<organism evidence="5 6">
    <name type="scientific">Polychaeton citri CBS 116435</name>
    <dbReference type="NCBI Taxonomy" id="1314669"/>
    <lineage>
        <taxon>Eukaryota</taxon>
        <taxon>Fungi</taxon>
        <taxon>Dikarya</taxon>
        <taxon>Ascomycota</taxon>
        <taxon>Pezizomycotina</taxon>
        <taxon>Dothideomycetes</taxon>
        <taxon>Dothideomycetidae</taxon>
        <taxon>Capnodiales</taxon>
        <taxon>Capnodiaceae</taxon>
        <taxon>Polychaeton</taxon>
    </lineage>
</organism>
<feature type="region of interest" description="Disordered" evidence="2">
    <location>
        <begin position="572"/>
        <end position="618"/>
    </location>
</feature>
<dbReference type="AlphaFoldDB" id="A0A9P4UTH5"/>
<feature type="region of interest" description="Disordered" evidence="2">
    <location>
        <begin position="125"/>
        <end position="146"/>
    </location>
</feature>
<dbReference type="Gene3D" id="1.10.10.60">
    <property type="entry name" value="Homeodomain-like"/>
    <property type="match status" value="1"/>
</dbReference>
<dbReference type="SMART" id="SM00717">
    <property type="entry name" value="SANT"/>
    <property type="match status" value="2"/>
</dbReference>
<evidence type="ECO:0008006" key="7">
    <source>
        <dbReference type="Google" id="ProtNLM"/>
    </source>
</evidence>
<feature type="domain" description="HTH myb-type" evidence="4">
    <location>
        <begin position="253"/>
        <end position="307"/>
    </location>
</feature>
<dbReference type="PANTHER" id="PTHR46734">
    <property type="entry name" value="TELOMERIC REPEAT-BINDING FACTOR 1 TERF1"/>
    <property type="match status" value="1"/>
</dbReference>
<feature type="region of interest" description="Disordered" evidence="2">
    <location>
        <begin position="425"/>
        <end position="511"/>
    </location>
</feature>
<protein>
    <recommendedName>
        <fullName evidence="7">Myb-like domain-containing protein</fullName>
    </recommendedName>
</protein>
<feature type="compositionally biased region" description="Low complexity" evidence="2">
    <location>
        <begin position="577"/>
        <end position="588"/>
    </location>
</feature>
<proteinExistence type="predicted"/>
<keyword evidence="6" id="KW-1185">Reference proteome</keyword>
<evidence type="ECO:0000313" key="6">
    <source>
        <dbReference type="Proteomes" id="UP000799441"/>
    </source>
</evidence>
<dbReference type="PROSITE" id="PS50090">
    <property type="entry name" value="MYB_LIKE"/>
    <property type="match status" value="1"/>
</dbReference>
<dbReference type="InterPro" id="IPR052450">
    <property type="entry name" value="TRBD-Containing_Protein"/>
</dbReference>
<dbReference type="Gene3D" id="1.10.246.220">
    <property type="match status" value="1"/>
</dbReference>
<accession>A0A9P4UTH5</accession>
<reference evidence="5" key="1">
    <citation type="journal article" date="2020" name="Stud. Mycol.">
        <title>101 Dothideomycetes genomes: a test case for predicting lifestyles and emergence of pathogens.</title>
        <authorList>
            <person name="Haridas S."/>
            <person name="Albert R."/>
            <person name="Binder M."/>
            <person name="Bloem J."/>
            <person name="Labutti K."/>
            <person name="Salamov A."/>
            <person name="Andreopoulos B."/>
            <person name="Baker S."/>
            <person name="Barry K."/>
            <person name="Bills G."/>
            <person name="Bluhm B."/>
            <person name="Cannon C."/>
            <person name="Castanera R."/>
            <person name="Culley D."/>
            <person name="Daum C."/>
            <person name="Ezra D."/>
            <person name="Gonzalez J."/>
            <person name="Henrissat B."/>
            <person name="Kuo A."/>
            <person name="Liang C."/>
            <person name="Lipzen A."/>
            <person name="Lutzoni F."/>
            <person name="Magnuson J."/>
            <person name="Mondo S."/>
            <person name="Nolan M."/>
            <person name="Ohm R."/>
            <person name="Pangilinan J."/>
            <person name="Park H.-J."/>
            <person name="Ramirez L."/>
            <person name="Alfaro M."/>
            <person name="Sun H."/>
            <person name="Tritt A."/>
            <person name="Yoshinaga Y."/>
            <person name="Zwiers L.-H."/>
            <person name="Turgeon B."/>
            <person name="Goodwin S."/>
            <person name="Spatafora J."/>
            <person name="Crous P."/>
            <person name="Grigoriev I."/>
        </authorList>
    </citation>
    <scope>NUCLEOTIDE SEQUENCE</scope>
    <source>
        <strain evidence="5">CBS 116435</strain>
    </source>
</reference>
<evidence type="ECO:0000259" key="4">
    <source>
        <dbReference type="PROSITE" id="PS51294"/>
    </source>
</evidence>
<dbReference type="InterPro" id="IPR001005">
    <property type="entry name" value="SANT/Myb"/>
</dbReference>
<dbReference type="CDD" id="cd11660">
    <property type="entry name" value="SANT_TRF"/>
    <property type="match status" value="2"/>
</dbReference>
<feature type="domain" description="Myb-like" evidence="3">
    <location>
        <begin position="253"/>
        <end position="300"/>
    </location>
</feature>
<dbReference type="PANTHER" id="PTHR46734:SF1">
    <property type="entry name" value="TELOMERIC REPEAT-BINDING FACTOR 1"/>
    <property type="match status" value="1"/>
</dbReference>
<feature type="compositionally biased region" description="Basic and acidic residues" evidence="2">
    <location>
        <begin position="431"/>
        <end position="467"/>
    </location>
</feature>
<evidence type="ECO:0000256" key="1">
    <source>
        <dbReference type="ARBA" id="ARBA00023242"/>
    </source>
</evidence>
<dbReference type="SUPFAM" id="SSF46689">
    <property type="entry name" value="Homeodomain-like"/>
    <property type="match status" value="2"/>
</dbReference>
<feature type="region of interest" description="Disordered" evidence="2">
    <location>
        <begin position="1"/>
        <end position="105"/>
    </location>
</feature>